<feature type="transmembrane region" description="Helical" evidence="11">
    <location>
        <begin position="253"/>
        <end position="274"/>
    </location>
</feature>
<keyword evidence="7 11" id="KW-1133">Transmembrane helix</keyword>
<feature type="transmembrane region" description="Helical" evidence="11">
    <location>
        <begin position="133"/>
        <end position="158"/>
    </location>
</feature>
<organism evidence="12 13">
    <name type="scientific">Streptomyces hundungensis</name>
    <dbReference type="NCBI Taxonomy" id="1077946"/>
    <lineage>
        <taxon>Bacteria</taxon>
        <taxon>Bacillati</taxon>
        <taxon>Actinomycetota</taxon>
        <taxon>Actinomycetes</taxon>
        <taxon>Kitasatosporales</taxon>
        <taxon>Streptomycetaceae</taxon>
        <taxon>Streptomyces</taxon>
    </lineage>
</organism>
<dbReference type="Pfam" id="PF00474">
    <property type="entry name" value="SSF"/>
    <property type="match status" value="1"/>
</dbReference>
<gene>
    <name evidence="12" type="primary">actP_2</name>
    <name evidence="12" type="ORF">DWB77_01958</name>
</gene>
<protein>
    <submittedName>
        <fullName evidence="12">Cation/acetate symporter ActP</fullName>
    </submittedName>
</protein>
<feature type="transmembrane region" description="Helical" evidence="11">
    <location>
        <begin position="58"/>
        <end position="80"/>
    </location>
</feature>
<feature type="transmembrane region" description="Helical" evidence="11">
    <location>
        <begin position="449"/>
        <end position="467"/>
    </location>
</feature>
<evidence type="ECO:0000256" key="6">
    <source>
        <dbReference type="ARBA" id="ARBA00022847"/>
    </source>
</evidence>
<feature type="transmembrane region" description="Helical" evidence="11">
    <location>
        <begin position="286"/>
        <end position="312"/>
    </location>
</feature>
<accession>A0A387HFY9</accession>
<dbReference type="PANTHER" id="PTHR48086">
    <property type="entry name" value="SODIUM/PROLINE SYMPORTER-RELATED"/>
    <property type="match status" value="1"/>
</dbReference>
<evidence type="ECO:0000256" key="5">
    <source>
        <dbReference type="ARBA" id="ARBA00022692"/>
    </source>
</evidence>
<keyword evidence="13" id="KW-1185">Reference proteome</keyword>
<dbReference type="InterPro" id="IPR050277">
    <property type="entry name" value="Sodium:Solute_Symporter"/>
</dbReference>
<feature type="region of interest" description="Disordered" evidence="10">
    <location>
        <begin position="514"/>
        <end position="533"/>
    </location>
</feature>
<dbReference type="RefSeq" id="WP_162952489.1">
    <property type="nucleotide sequence ID" value="NZ_CP032698.1"/>
</dbReference>
<dbReference type="Gene3D" id="1.20.1730.10">
    <property type="entry name" value="Sodium/glucose cotransporter"/>
    <property type="match status" value="1"/>
</dbReference>
<evidence type="ECO:0000256" key="3">
    <source>
        <dbReference type="ARBA" id="ARBA00022448"/>
    </source>
</evidence>
<dbReference type="Proteomes" id="UP000271554">
    <property type="component" value="Chromosome"/>
</dbReference>
<dbReference type="PROSITE" id="PS50283">
    <property type="entry name" value="NA_SOLUT_SYMP_3"/>
    <property type="match status" value="1"/>
</dbReference>
<dbReference type="EMBL" id="CP032698">
    <property type="protein sequence ID" value="AYG79840.1"/>
    <property type="molecule type" value="Genomic_DNA"/>
</dbReference>
<reference evidence="12 13" key="1">
    <citation type="submission" date="2018-10" db="EMBL/GenBank/DDBJ databases">
        <title>Relationship between Morphology and Antimicrobial Activity in Streptomyces.</title>
        <authorList>
            <person name="Kang H.J."/>
            <person name="Kim S.B."/>
        </authorList>
    </citation>
    <scope>NUCLEOTIDE SEQUENCE [LARGE SCALE GENOMIC DNA]</scope>
    <source>
        <strain evidence="12 13">BH38</strain>
    </source>
</reference>
<feature type="compositionally biased region" description="Low complexity" evidence="10">
    <location>
        <begin position="519"/>
        <end position="533"/>
    </location>
</feature>
<proteinExistence type="inferred from homology"/>
<feature type="transmembrane region" description="Helical" evidence="11">
    <location>
        <begin position="487"/>
        <end position="506"/>
    </location>
</feature>
<keyword evidence="3" id="KW-0813">Transport</keyword>
<evidence type="ECO:0000256" key="4">
    <source>
        <dbReference type="ARBA" id="ARBA00022475"/>
    </source>
</evidence>
<sequence length="533" mass="54706">MNEFRVLASGESGLLTPLTLFLAVVCVCFLLCLVTGMDSETPTDFYAADRSLPALRSALALCGDYIPVTALLSPIGTLALSGYDSMMLAVSACTALITLLALAEPLRATGRFTLGSILQTRVTGTAPRTAGTVLTLVVCVPLIVVQLTVAGDVTAYVLGLDASGTAEVCTALIGLLIISFAAFGGMRGTSMIQAGKALLLFAVVLTLIVVAVNRFDGDFGGMLEAAALGSGGAEVFHAPGLLFGDTTTGTVELLSLCLTVSFGSAVVPPILLRIGATLSGGTARRAVGRAVVMITLFYGAVVLLGLAAAAVVGAQTITADDPQGNSALFLLARTLDGSGAGRLLFTVVACAVFVTILATVAGLALATAASLSHDIYAGTLRRGTATDKRETSVARWAVVAVGVASVFLSVLLHAWSMVFLASFAASVAASAILPALIYTLFWKGFTRRGMLWTLYGSLACCLLLQIFGPTVSGRPSSLLPGHDFHWFPLQNIALVSVPIGFLLGWIGSRLGPRPPAENAQGTTARTGMAAGAD</sequence>
<evidence type="ECO:0000256" key="7">
    <source>
        <dbReference type="ARBA" id="ARBA00022989"/>
    </source>
</evidence>
<feature type="transmembrane region" description="Helical" evidence="11">
    <location>
        <begin position="20"/>
        <end position="37"/>
    </location>
</feature>
<dbReference type="KEGG" id="shun:DWB77_01958"/>
<keyword evidence="5 11" id="KW-0812">Transmembrane</keyword>
<keyword evidence="4" id="KW-1003">Cell membrane</keyword>
<feature type="transmembrane region" description="Helical" evidence="11">
    <location>
        <begin position="197"/>
        <end position="215"/>
    </location>
</feature>
<name>A0A387HFY9_9ACTN</name>
<feature type="transmembrane region" description="Helical" evidence="11">
    <location>
        <begin position="164"/>
        <end position="185"/>
    </location>
</feature>
<comment type="subcellular location">
    <subcellularLocation>
        <location evidence="1">Cell membrane</location>
        <topology evidence="1">Multi-pass membrane protein</topology>
    </subcellularLocation>
</comment>
<dbReference type="InterPro" id="IPR038377">
    <property type="entry name" value="Na/Glc_symporter_sf"/>
</dbReference>
<dbReference type="GO" id="GO:0006847">
    <property type="term" value="P:plasma membrane acetate transport"/>
    <property type="evidence" value="ECO:0007669"/>
    <property type="project" value="TreeGrafter"/>
</dbReference>
<feature type="transmembrane region" description="Helical" evidence="11">
    <location>
        <begin position="86"/>
        <end position="103"/>
    </location>
</feature>
<evidence type="ECO:0000256" key="11">
    <source>
        <dbReference type="SAM" id="Phobius"/>
    </source>
</evidence>
<dbReference type="GO" id="GO:0015293">
    <property type="term" value="F:symporter activity"/>
    <property type="evidence" value="ECO:0007669"/>
    <property type="project" value="UniProtKB-KW"/>
</dbReference>
<dbReference type="PANTHER" id="PTHR48086:SF6">
    <property type="entry name" value="CATION_ACETATE SYMPORTER ACTP"/>
    <property type="match status" value="1"/>
</dbReference>
<evidence type="ECO:0000256" key="10">
    <source>
        <dbReference type="SAM" id="MobiDB-lite"/>
    </source>
</evidence>
<comment type="similarity">
    <text evidence="2 9">Belongs to the sodium:solute symporter (SSF) (TC 2.A.21) family.</text>
</comment>
<dbReference type="CDD" id="cd11480">
    <property type="entry name" value="SLC5sbd_u4"/>
    <property type="match status" value="1"/>
</dbReference>
<dbReference type="AlphaFoldDB" id="A0A387HFY9"/>
<keyword evidence="6" id="KW-0769">Symport</keyword>
<evidence type="ECO:0000256" key="1">
    <source>
        <dbReference type="ARBA" id="ARBA00004651"/>
    </source>
</evidence>
<evidence type="ECO:0000256" key="2">
    <source>
        <dbReference type="ARBA" id="ARBA00006434"/>
    </source>
</evidence>
<dbReference type="GO" id="GO:0005886">
    <property type="term" value="C:plasma membrane"/>
    <property type="evidence" value="ECO:0007669"/>
    <property type="project" value="UniProtKB-SubCell"/>
</dbReference>
<evidence type="ECO:0000256" key="8">
    <source>
        <dbReference type="ARBA" id="ARBA00023136"/>
    </source>
</evidence>
<evidence type="ECO:0000313" key="13">
    <source>
        <dbReference type="Proteomes" id="UP000271554"/>
    </source>
</evidence>
<evidence type="ECO:0000313" key="12">
    <source>
        <dbReference type="EMBL" id="AYG79840.1"/>
    </source>
</evidence>
<feature type="transmembrane region" description="Helical" evidence="11">
    <location>
        <begin position="343"/>
        <end position="372"/>
    </location>
</feature>
<feature type="transmembrane region" description="Helical" evidence="11">
    <location>
        <begin position="418"/>
        <end position="442"/>
    </location>
</feature>
<keyword evidence="8 11" id="KW-0472">Membrane</keyword>
<feature type="transmembrane region" description="Helical" evidence="11">
    <location>
        <begin position="393"/>
        <end position="412"/>
    </location>
</feature>
<evidence type="ECO:0000256" key="9">
    <source>
        <dbReference type="RuleBase" id="RU362091"/>
    </source>
</evidence>
<dbReference type="GO" id="GO:0015123">
    <property type="term" value="F:acetate transmembrane transporter activity"/>
    <property type="evidence" value="ECO:0007669"/>
    <property type="project" value="TreeGrafter"/>
</dbReference>
<dbReference type="InterPro" id="IPR001734">
    <property type="entry name" value="Na/solute_symporter"/>
</dbReference>